<dbReference type="Pfam" id="PF13487">
    <property type="entry name" value="HD_5"/>
    <property type="match status" value="1"/>
</dbReference>
<dbReference type="Gene3D" id="1.10.3210.10">
    <property type="entry name" value="Hypothetical protein af1432"/>
    <property type="match status" value="1"/>
</dbReference>
<organism evidence="3 4">
    <name type="scientific">Vreelandella aquamarina</name>
    <dbReference type="NCBI Taxonomy" id="77097"/>
    <lineage>
        <taxon>Bacteria</taxon>
        <taxon>Pseudomonadati</taxon>
        <taxon>Pseudomonadota</taxon>
        <taxon>Gammaproteobacteria</taxon>
        <taxon>Oceanospirillales</taxon>
        <taxon>Halomonadaceae</taxon>
        <taxon>Vreelandella</taxon>
    </lineage>
</organism>
<feature type="domain" description="HD-GYP" evidence="2">
    <location>
        <begin position="311"/>
        <end position="507"/>
    </location>
</feature>
<dbReference type="Pfam" id="PF07238">
    <property type="entry name" value="PilZ"/>
    <property type="match status" value="1"/>
</dbReference>
<reference evidence="3 4" key="1">
    <citation type="submission" date="2016-10" db="EMBL/GenBank/DDBJ databases">
        <authorList>
            <person name="de Groot N.N."/>
        </authorList>
    </citation>
    <scope>NUCLEOTIDE SEQUENCE [LARGE SCALE GENOMIC DNA]</scope>
    <source>
        <strain evidence="3 4">558</strain>
    </source>
</reference>
<name>A0A1H8L5E4_9GAMM</name>
<dbReference type="Proteomes" id="UP000199493">
    <property type="component" value="Unassembled WGS sequence"/>
</dbReference>
<dbReference type="SMART" id="SM00471">
    <property type="entry name" value="HDc"/>
    <property type="match status" value="1"/>
</dbReference>
<accession>A0A1H8L5E4</accession>
<dbReference type="InterPro" id="IPR037522">
    <property type="entry name" value="HD_GYP_dom"/>
</dbReference>
<dbReference type="PANTHER" id="PTHR43155:SF2">
    <property type="entry name" value="CYCLIC DI-GMP PHOSPHODIESTERASE PA4108"/>
    <property type="match status" value="1"/>
</dbReference>
<dbReference type="PANTHER" id="PTHR43155">
    <property type="entry name" value="CYCLIC DI-GMP PHOSPHODIESTERASE PA4108-RELATED"/>
    <property type="match status" value="1"/>
</dbReference>
<dbReference type="GO" id="GO:0035438">
    <property type="term" value="F:cyclic-di-GMP binding"/>
    <property type="evidence" value="ECO:0007669"/>
    <property type="project" value="InterPro"/>
</dbReference>
<dbReference type="InterPro" id="IPR003607">
    <property type="entry name" value="HD/PDEase_dom"/>
</dbReference>
<dbReference type="AlphaFoldDB" id="A0A1H8L5E4"/>
<protein>
    <submittedName>
        <fullName evidence="3">HD domain-containing protein</fullName>
    </submittedName>
</protein>
<feature type="region of interest" description="Disordered" evidence="1">
    <location>
        <begin position="238"/>
        <end position="262"/>
    </location>
</feature>
<dbReference type="CDD" id="cd00077">
    <property type="entry name" value="HDc"/>
    <property type="match status" value="1"/>
</dbReference>
<dbReference type="RefSeq" id="WP_089675598.1">
    <property type="nucleotide sequence ID" value="NZ_FODB01000037.1"/>
</dbReference>
<dbReference type="InterPro" id="IPR009875">
    <property type="entry name" value="PilZ_domain"/>
</dbReference>
<evidence type="ECO:0000313" key="3">
    <source>
        <dbReference type="EMBL" id="SEO00335.1"/>
    </source>
</evidence>
<dbReference type="STRING" id="77097.SAMN04490369_103732"/>
<feature type="compositionally biased region" description="Basic and acidic residues" evidence="1">
    <location>
        <begin position="253"/>
        <end position="262"/>
    </location>
</feature>
<evidence type="ECO:0000256" key="1">
    <source>
        <dbReference type="SAM" id="MobiDB-lite"/>
    </source>
</evidence>
<dbReference type="SUPFAM" id="SSF109604">
    <property type="entry name" value="HD-domain/PDEase-like"/>
    <property type="match status" value="1"/>
</dbReference>
<dbReference type="SUPFAM" id="SSF141371">
    <property type="entry name" value="PilZ domain-like"/>
    <property type="match status" value="1"/>
</dbReference>
<dbReference type="GO" id="GO:0008081">
    <property type="term" value="F:phosphoric diester hydrolase activity"/>
    <property type="evidence" value="ECO:0007669"/>
    <property type="project" value="UniProtKB-ARBA"/>
</dbReference>
<evidence type="ECO:0000259" key="2">
    <source>
        <dbReference type="PROSITE" id="PS51832"/>
    </source>
</evidence>
<sequence>MAVQQDEYESVTSPSVISSLLNTMIESGGVTLCLATPDARPEPVVLMEQHAGETLVMDLSSVDYLLSRLQQGEQFFLRGQSQGKVVRTPLLSLTETRRSGGRFLCCSNYPSSVEVLQRRESYRAELRMGMVVSALVVGESGESAQGELRDLSQDGCQLELPLTASGVLAETQYSLKLAFTFPNGTYFEVNGVARHQKTDPERHMLRVGFRFAGCTSEQERQIWYFVCEIEHEAARYKKEAQEERQPSPLFEQPGKRTPDTEHIGRRDIRRYATPMARRLVKVAAYLDAQLLMLQQGSDIDSRQLSRNADRLLMLHEEDREGLLFASRCLSLEPLLVRHGIAVAVHLLDLVGANMPRDVRKAIVASGLVHDLGKALIPQVVFKAPNFEATHRQALSEHVSLLMARLHTCQWLSATVAQAVIGGINERLDGSGYPAGITGDDINELAKASAVVDVVEAMRRDRPDRPARTAQQIYRHLLAHPHQFDRHWMRRYVEHFKVLPVGSLALFSSDQLAWILRLDDSGAPAEVVLAQAAEPPMRDNLGSVLRGDVFERLGKPVREVAVST</sequence>
<dbReference type="PROSITE" id="PS51832">
    <property type="entry name" value="HD_GYP"/>
    <property type="match status" value="1"/>
</dbReference>
<dbReference type="EMBL" id="FODB01000037">
    <property type="protein sequence ID" value="SEO00335.1"/>
    <property type="molecule type" value="Genomic_DNA"/>
</dbReference>
<evidence type="ECO:0000313" key="4">
    <source>
        <dbReference type="Proteomes" id="UP000199493"/>
    </source>
</evidence>
<proteinExistence type="predicted"/>
<gene>
    <name evidence="3" type="ORF">SAMN04490369_103732</name>
</gene>
<dbReference type="Gene3D" id="2.40.10.220">
    <property type="entry name" value="predicted glycosyltransferase like domains"/>
    <property type="match status" value="1"/>
</dbReference>